<comment type="caution">
    <text evidence="2">The sequence shown here is derived from an EMBL/GenBank/DDBJ whole genome shotgun (WGS) entry which is preliminary data.</text>
</comment>
<evidence type="ECO:0000313" key="2">
    <source>
        <dbReference type="EMBL" id="MPN45754.1"/>
    </source>
</evidence>
<feature type="transmembrane region" description="Helical" evidence="1">
    <location>
        <begin position="7"/>
        <end position="22"/>
    </location>
</feature>
<evidence type="ECO:0000256" key="1">
    <source>
        <dbReference type="SAM" id="Phobius"/>
    </source>
</evidence>
<protein>
    <submittedName>
        <fullName evidence="2">Uncharacterized protein</fullName>
    </submittedName>
</protein>
<sequence>MNKTSKLNDVLYIIIVAVHLYNRQWPWGDTLQTVLDVVFAVTGLLIAVKYYFLAQRK</sequence>
<gene>
    <name evidence="2" type="ORF">SDC9_193325</name>
</gene>
<keyword evidence="1" id="KW-1133">Transmembrane helix</keyword>
<organism evidence="2">
    <name type="scientific">bioreactor metagenome</name>
    <dbReference type="NCBI Taxonomy" id="1076179"/>
    <lineage>
        <taxon>unclassified sequences</taxon>
        <taxon>metagenomes</taxon>
        <taxon>ecological metagenomes</taxon>
    </lineage>
</organism>
<proteinExistence type="predicted"/>
<keyword evidence="1" id="KW-0812">Transmembrane</keyword>
<accession>A0A645IBS7</accession>
<keyword evidence="1" id="KW-0472">Membrane</keyword>
<name>A0A645IBS7_9ZZZZ</name>
<feature type="transmembrane region" description="Helical" evidence="1">
    <location>
        <begin position="34"/>
        <end position="53"/>
    </location>
</feature>
<dbReference type="AlphaFoldDB" id="A0A645IBS7"/>
<dbReference type="EMBL" id="VSSQ01105876">
    <property type="protein sequence ID" value="MPN45754.1"/>
    <property type="molecule type" value="Genomic_DNA"/>
</dbReference>
<reference evidence="2" key="1">
    <citation type="submission" date="2019-08" db="EMBL/GenBank/DDBJ databases">
        <authorList>
            <person name="Kucharzyk K."/>
            <person name="Murdoch R.W."/>
            <person name="Higgins S."/>
            <person name="Loffler F."/>
        </authorList>
    </citation>
    <scope>NUCLEOTIDE SEQUENCE</scope>
</reference>